<dbReference type="InterPro" id="IPR009959">
    <property type="entry name" value="Cyclase_SnoaL-like"/>
</dbReference>
<keyword evidence="2" id="KW-1185">Reference proteome</keyword>
<name>A0A2U3NGB9_9MYCO</name>
<dbReference type="Pfam" id="PF07366">
    <property type="entry name" value="SnoaL"/>
    <property type="match status" value="1"/>
</dbReference>
<dbReference type="OrthoDB" id="129343at2"/>
<evidence type="ECO:0000313" key="2">
    <source>
        <dbReference type="Proteomes" id="UP000241595"/>
    </source>
</evidence>
<accession>A0A2U3NGB9</accession>
<protein>
    <submittedName>
        <fullName evidence="1">Predicted ester cyclase</fullName>
    </submittedName>
</protein>
<dbReference type="Gene3D" id="3.10.450.50">
    <property type="match status" value="1"/>
</dbReference>
<proteinExistence type="predicted"/>
<dbReference type="GO" id="GO:0030638">
    <property type="term" value="P:polyketide metabolic process"/>
    <property type="evidence" value="ECO:0007669"/>
    <property type="project" value="InterPro"/>
</dbReference>
<dbReference type="SUPFAM" id="SSF54427">
    <property type="entry name" value="NTF2-like"/>
    <property type="match status" value="1"/>
</dbReference>
<dbReference type="Proteomes" id="UP000241595">
    <property type="component" value="Unassembled WGS sequence"/>
</dbReference>
<gene>
    <name evidence="1" type="ORF">MTAB308_4068</name>
</gene>
<reference evidence="1 2" key="1">
    <citation type="submission" date="2017-01" db="EMBL/GenBank/DDBJ databases">
        <authorList>
            <consortium name="Urmite Genomes"/>
        </authorList>
    </citation>
    <scope>NUCLEOTIDE SEQUENCE [LARGE SCALE GENOMIC DNA]</scope>
    <source>
        <strain evidence="1 2">AB308</strain>
    </source>
</reference>
<evidence type="ECO:0000313" key="1">
    <source>
        <dbReference type="EMBL" id="SPM30559.1"/>
    </source>
</evidence>
<sequence>MTVSCDIVRRHYDILNRAAWDEWSLLLEEDFLVHHASGAEVRGRADYIEGVKLYRASFPDLVVDVHRVIAQDCLLAADFVSRATFSADFLGISANGIRWQLAGMGFYRVEHNRLAEAWFVEDVTGWLNTLSQPSVAASSSAPRLMENTRENTRVRS</sequence>
<dbReference type="AlphaFoldDB" id="A0A2U3NGB9"/>
<dbReference type="RefSeq" id="WP_077101592.1">
    <property type="nucleotide sequence ID" value="NZ_LT717701.1"/>
</dbReference>
<organism evidence="1 2">
    <name type="scientific">Mycobacterium terramassiliense</name>
    <dbReference type="NCBI Taxonomy" id="1841859"/>
    <lineage>
        <taxon>Bacteria</taxon>
        <taxon>Bacillati</taxon>
        <taxon>Actinomycetota</taxon>
        <taxon>Actinomycetes</taxon>
        <taxon>Mycobacteriales</taxon>
        <taxon>Mycobacteriaceae</taxon>
        <taxon>Mycobacterium</taxon>
    </lineage>
</organism>
<dbReference type="STRING" id="1841859.GCA_900157385_04068"/>
<dbReference type="EMBL" id="FTRV01000015">
    <property type="protein sequence ID" value="SPM30559.1"/>
    <property type="molecule type" value="Genomic_DNA"/>
</dbReference>
<dbReference type="InterPro" id="IPR032710">
    <property type="entry name" value="NTF2-like_dom_sf"/>
</dbReference>